<reference evidence="3" key="1">
    <citation type="submission" date="2021-01" db="EMBL/GenBank/DDBJ databases">
        <authorList>
            <person name="Corre E."/>
            <person name="Pelletier E."/>
            <person name="Niang G."/>
            <person name="Scheremetjew M."/>
            <person name="Finn R."/>
            <person name="Kale V."/>
            <person name="Holt S."/>
            <person name="Cochrane G."/>
            <person name="Meng A."/>
            <person name="Brown T."/>
            <person name="Cohen L."/>
        </authorList>
    </citation>
    <scope>NUCLEOTIDE SEQUENCE</scope>
    <source>
        <strain evidence="3">CCMP219</strain>
    </source>
</reference>
<evidence type="ECO:0000313" key="3">
    <source>
        <dbReference type="EMBL" id="CAD8297290.1"/>
    </source>
</evidence>
<dbReference type="InterPro" id="IPR029063">
    <property type="entry name" value="SAM-dependent_MTases_sf"/>
</dbReference>
<dbReference type="EMBL" id="HBEC01030185">
    <property type="protein sequence ID" value="CAD8297290.1"/>
    <property type="molecule type" value="Transcribed_RNA"/>
</dbReference>
<evidence type="ECO:0000259" key="2">
    <source>
        <dbReference type="Pfam" id="PF05050"/>
    </source>
</evidence>
<dbReference type="Pfam" id="PF05050">
    <property type="entry name" value="Methyltransf_21"/>
    <property type="match status" value="1"/>
</dbReference>
<evidence type="ECO:0000256" key="1">
    <source>
        <dbReference type="SAM" id="SignalP"/>
    </source>
</evidence>
<accession>A0A7R9Z0F7</accession>
<dbReference type="PANTHER" id="PTHR34203:SF13">
    <property type="entry name" value="EXPRESSED PROTEIN"/>
    <property type="match status" value="1"/>
</dbReference>
<feature type="domain" description="Methyltransferase FkbM" evidence="2">
    <location>
        <begin position="162"/>
        <end position="333"/>
    </location>
</feature>
<dbReference type="NCBIfam" id="TIGR01444">
    <property type="entry name" value="fkbM_fam"/>
    <property type="match status" value="1"/>
</dbReference>
<name>A0A7R9Z0F7_9CHLO</name>
<sequence>MATMRRCGRQWACAWQLLAFFVAVVVCCMLPLSEARRDARSASNSVRQPLPLSSSLPMLRTLSSSLLLRGTLAEDTGKTPLELLQKPLQLTCDKQAEVPNVLLATLQLAPGKPRIFVRSSRDWVSNYIQEHGEWENGEVEQVVWAMKQLMQRTPGSEPVFVDVGANIGSITIPVAAHGFRVIAFEAWSLNQQMIHGSLCMNLELMRRVTLFPLGLSDARADCLLASSRLNTQNARVICGADASKPHGTFEKGDSYVGELKMDRMDAVLSGDIAVMKMDVEGFELGVLRGMRKLFEQHKVSYILMEYNKKELERAGVRPAWQVVEYLLSLGYRISIQNLRGPFLDASSAKERELMQVYVDRIALVNLYLVHPSEDIQGGVNDSFAARMEALLTTKHSSVG</sequence>
<feature type="chain" id="PRO_5031175308" description="Methyltransferase FkbM domain-containing protein" evidence="1">
    <location>
        <begin position="36"/>
        <end position="399"/>
    </location>
</feature>
<keyword evidence="1" id="KW-0732">Signal</keyword>
<dbReference type="SUPFAM" id="SSF53335">
    <property type="entry name" value="S-adenosyl-L-methionine-dependent methyltransferases"/>
    <property type="match status" value="1"/>
</dbReference>
<organism evidence="3">
    <name type="scientific">Chlamydomonas euryale</name>
    <dbReference type="NCBI Taxonomy" id="1486919"/>
    <lineage>
        <taxon>Eukaryota</taxon>
        <taxon>Viridiplantae</taxon>
        <taxon>Chlorophyta</taxon>
        <taxon>core chlorophytes</taxon>
        <taxon>Chlorophyceae</taxon>
        <taxon>CS clade</taxon>
        <taxon>Chlamydomonadales</taxon>
        <taxon>Chlamydomonadaceae</taxon>
        <taxon>Chlamydomonas</taxon>
    </lineage>
</organism>
<dbReference type="Gene3D" id="3.40.50.150">
    <property type="entry name" value="Vaccinia Virus protein VP39"/>
    <property type="match status" value="1"/>
</dbReference>
<dbReference type="InterPro" id="IPR006342">
    <property type="entry name" value="FkbM_mtfrase"/>
</dbReference>
<protein>
    <recommendedName>
        <fullName evidence="2">Methyltransferase FkbM domain-containing protein</fullName>
    </recommendedName>
</protein>
<dbReference type="InterPro" id="IPR052514">
    <property type="entry name" value="SAM-dependent_MTase"/>
</dbReference>
<feature type="signal peptide" evidence="1">
    <location>
        <begin position="1"/>
        <end position="35"/>
    </location>
</feature>
<proteinExistence type="predicted"/>
<dbReference type="PANTHER" id="PTHR34203">
    <property type="entry name" value="METHYLTRANSFERASE, FKBM FAMILY PROTEIN"/>
    <property type="match status" value="1"/>
</dbReference>
<gene>
    <name evidence="3" type="ORF">CEUR00632_LOCUS13955</name>
</gene>
<dbReference type="AlphaFoldDB" id="A0A7R9Z0F7"/>